<dbReference type="AlphaFoldDB" id="A0A921Z2G5"/>
<dbReference type="PANTHER" id="PTHR24291:SF189">
    <property type="entry name" value="CYTOCHROME P450 4C3-RELATED"/>
    <property type="match status" value="1"/>
</dbReference>
<comment type="caution">
    <text evidence="15">The sequence shown here is derived from an EMBL/GenBank/DDBJ whole genome shotgun (WGS) entry which is preliminary data.</text>
</comment>
<evidence type="ECO:0000256" key="3">
    <source>
        <dbReference type="ARBA" id="ARBA00004174"/>
    </source>
</evidence>
<dbReference type="Gene3D" id="1.10.630.10">
    <property type="entry name" value="Cytochrome P450"/>
    <property type="match status" value="1"/>
</dbReference>
<reference evidence="15" key="2">
    <citation type="submission" date="2020-12" db="EMBL/GenBank/DDBJ databases">
        <authorList>
            <person name="Kanost M."/>
        </authorList>
    </citation>
    <scope>NUCLEOTIDE SEQUENCE</scope>
</reference>
<gene>
    <name evidence="15" type="ORF">O3G_MSEX006209</name>
</gene>
<sequence>MLWPFIVVFSLLGGFWLSWRYKNRRLIHLASKFPGPKTWPFIGNALLFMVKPEDLSNVVKKLLVQYGDAIRFWLGPDLNVVISDPDDIKALLSSAKTTYKGPQYKYMADVIGEGILSGSGTKWRRHRKIATPNYGKRAIENYTNTFNIEVDSLLTNLRKKRTEQQFNIYDDIVLTTSYAICQTLMGLSKDQTINLPHLYEVIETSPSMYDTVFNRMTKWYLQIDPIFWLTSAYRRQRYFIKIMSECCQKILQHRMDRLKTLETESKKNLMSNDEDDVRNTEISVIDRFILSQELNAAELIHETFTVFTSSQEASAKISSALLLMMAYYPNYQEKLYAEIKSILGDEDRWVDDDDFKRMPYLEMVFKEVLRLFPIGALLQRTVQEDITISSGTIPAGSSLVIPIYHMHRDVRFWSQPEDFNPERFNPANTAERQPNCYIPFSLGPMDCLGRHFGTKLIKTICVRILNQFEVSSTDKYKDLRLTIAISASPIDGYHLSLRPRSQNNELHVK</sequence>
<dbReference type="GO" id="GO:0016705">
    <property type="term" value="F:oxidoreductase activity, acting on paired donors, with incorporation or reduction of molecular oxygen"/>
    <property type="evidence" value="ECO:0007669"/>
    <property type="project" value="InterPro"/>
</dbReference>
<dbReference type="PRINTS" id="PR00385">
    <property type="entry name" value="P450"/>
</dbReference>
<protein>
    <recommendedName>
        <fullName evidence="17">Cytochrome P450</fullName>
    </recommendedName>
</protein>
<keyword evidence="12" id="KW-0503">Monooxygenase</keyword>
<evidence type="ECO:0000256" key="14">
    <source>
        <dbReference type="PIRSR" id="PIRSR602401-1"/>
    </source>
</evidence>
<proteinExistence type="inferred from homology"/>
<dbReference type="InterPro" id="IPR002401">
    <property type="entry name" value="Cyt_P450_E_grp-I"/>
</dbReference>
<dbReference type="GO" id="GO:0005506">
    <property type="term" value="F:iron ion binding"/>
    <property type="evidence" value="ECO:0007669"/>
    <property type="project" value="InterPro"/>
</dbReference>
<comment type="cofactor">
    <cofactor evidence="1 14">
        <name>heme</name>
        <dbReference type="ChEBI" id="CHEBI:30413"/>
    </cofactor>
</comment>
<evidence type="ECO:0008006" key="17">
    <source>
        <dbReference type="Google" id="ProtNLM"/>
    </source>
</evidence>
<dbReference type="InterPro" id="IPR036396">
    <property type="entry name" value="Cyt_P450_sf"/>
</dbReference>
<comment type="subcellular location">
    <subcellularLocation>
        <location evidence="4">Endoplasmic reticulum membrane</location>
        <topology evidence="4">Peripheral membrane protein</topology>
    </subcellularLocation>
    <subcellularLocation>
        <location evidence="3">Microsome membrane</location>
        <topology evidence="3">Peripheral membrane protein</topology>
    </subcellularLocation>
</comment>
<evidence type="ECO:0000256" key="7">
    <source>
        <dbReference type="ARBA" id="ARBA00022723"/>
    </source>
</evidence>
<evidence type="ECO:0000313" key="16">
    <source>
        <dbReference type="Proteomes" id="UP000791440"/>
    </source>
</evidence>
<reference evidence="15" key="1">
    <citation type="journal article" date="2016" name="Insect Biochem. Mol. Biol.">
        <title>Multifaceted biological insights from a draft genome sequence of the tobacco hornworm moth, Manduca sexta.</title>
        <authorList>
            <person name="Kanost M.R."/>
            <person name="Arrese E.L."/>
            <person name="Cao X."/>
            <person name="Chen Y.R."/>
            <person name="Chellapilla S."/>
            <person name="Goldsmith M.R."/>
            <person name="Grosse-Wilde E."/>
            <person name="Heckel D.G."/>
            <person name="Herndon N."/>
            <person name="Jiang H."/>
            <person name="Papanicolaou A."/>
            <person name="Qu J."/>
            <person name="Soulages J.L."/>
            <person name="Vogel H."/>
            <person name="Walters J."/>
            <person name="Waterhouse R.M."/>
            <person name="Ahn S.J."/>
            <person name="Almeida F.C."/>
            <person name="An C."/>
            <person name="Aqrawi P."/>
            <person name="Bretschneider A."/>
            <person name="Bryant W.B."/>
            <person name="Bucks S."/>
            <person name="Chao H."/>
            <person name="Chevignon G."/>
            <person name="Christen J.M."/>
            <person name="Clarke D.F."/>
            <person name="Dittmer N.T."/>
            <person name="Ferguson L.C.F."/>
            <person name="Garavelou S."/>
            <person name="Gordon K.H.J."/>
            <person name="Gunaratna R.T."/>
            <person name="Han Y."/>
            <person name="Hauser F."/>
            <person name="He Y."/>
            <person name="Heidel-Fischer H."/>
            <person name="Hirsh A."/>
            <person name="Hu Y."/>
            <person name="Jiang H."/>
            <person name="Kalra D."/>
            <person name="Klinner C."/>
            <person name="Konig C."/>
            <person name="Kovar C."/>
            <person name="Kroll A.R."/>
            <person name="Kuwar S.S."/>
            <person name="Lee S.L."/>
            <person name="Lehman R."/>
            <person name="Li K."/>
            <person name="Li Z."/>
            <person name="Liang H."/>
            <person name="Lovelace S."/>
            <person name="Lu Z."/>
            <person name="Mansfield J.H."/>
            <person name="McCulloch K.J."/>
            <person name="Mathew T."/>
            <person name="Morton B."/>
            <person name="Muzny D.M."/>
            <person name="Neunemann D."/>
            <person name="Ongeri F."/>
            <person name="Pauchet Y."/>
            <person name="Pu L.L."/>
            <person name="Pyrousis I."/>
            <person name="Rao X.J."/>
            <person name="Redding A."/>
            <person name="Roesel C."/>
            <person name="Sanchez-Gracia A."/>
            <person name="Schaack S."/>
            <person name="Shukla A."/>
            <person name="Tetreau G."/>
            <person name="Wang Y."/>
            <person name="Xiong G.H."/>
            <person name="Traut W."/>
            <person name="Walsh T.K."/>
            <person name="Worley K.C."/>
            <person name="Wu D."/>
            <person name="Wu W."/>
            <person name="Wu Y.Q."/>
            <person name="Zhang X."/>
            <person name="Zou Z."/>
            <person name="Zucker H."/>
            <person name="Briscoe A.D."/>
            <person name="Burmester T."/>
            <person name="Clem R.J."/>
            <person name="Feyereisen R."/>
            <person name="Grimmelikhuijzen C.J.P."/>
            <person name="Hamodrakas S.J."/>
            <person name="Hansson B.S."/>
            <person name="Huguet E."/>
            <person name="Jermiin L.S."/>
            <person name="Lan Q."/>
            <person name="Lehman H.K."/>
            <person name="Lorenzen M."/>
            <person name="Merzendorfer H."/>
            <person name="Michalopoulos I."/>
            <person name="Morton D.B."/>
            <person name="Muthukrishnan S."/>
            <person name="Oakeshott J.G."/>
            <person name="Palmer W."/>
            <person name="Park Y."/>
            <person name="Passarelli A.L."/>
            <person name="Rozas J."/>
            <person name="Schwartz L.M."/>
            <person name="Smith W."/>
            <person name="Southgate A."/>
            <person name="Vilcinskas A."/>
            <person name="Vogt R."/>
            <person name="Wang P."/>
            <person name="Werren J."/>
            <person name="Yu X.Q."/>
            <person name="Zhou J.J."/>
            <person name="Brown S.J."/>
            <person name="Scherer S.E."/>
            <person name="Richards S."/>
            <person name="Blissard G.W."/>
        </authorList>
    </citation>
    <scope>NUCLEOTIDE SEQUENCE</scope>
</reference>
<dbReference type="EMBL" id="JH668378">
    <property type="protein sequence ID" value="KAG6449769.1"/>
    <property type="molecule type" value="Genomic_DNA"/>
</dbReference>
<dbReference type="PANTHER" id="PTHR24291">
    <property type="entry name" value="CYTOCHROME P450 FAMILY 4"/>
    <property type="match status" value="1"/>
</dbReference>
<dbReference type="SUPFAM" id="SSF48264">
    <property type="entry name" value="Cytochrome P450"/>
    <property type="match status" value="1"/>
</dbReference>
<evidence type="ECO:0000256" key="11">
    <source>
        <dbReference type="ARBA" id="ARBA00023004"/>
    </source>
</evidence>
<dbReference type="Pfam" id="PF00067">
    <property type="entry name" value="p450"/>
    <property type="match status" value="1"/>
</dbReference>
<dbReference type="GO" id="GO:0005789">
    <property type="term" value="C:endoplasmic reticulum membrane"/>
    <property type="evidence" value="ECO:0007669"/>
    <property type="project" value="UniProtKB-SubCell"/>
</dbReference>
<keyword evidence="9" id="KW-0492">Microsome</keyword>
<keyword evidence="16" id="KW-1185">Reference proteome</keyword>
<keyword evidence="10" id="KW-0560">Oxidoreductase</keyword>
<keyword evidence="7 14" id="KW-0479">Metal-binding</keyword>
<comment type="similarity">
    <text evidence="5">Belongs to the cytochrome P450 family.</text>
</comment>
<organism evidence="15 16">
    <name type="scientific">Manduca sexta</name>
    <name type="common">Tobacco hawkmoth</name>
    <name type="synonym">Tobacco hornworm</name>
    <dbReference type="NCBI Taxonomy" id="7130"/>
    <lineage>
        <taxon>Eukaryota</taxon>
        <taxon>Metazoa</taxon>
        <taxon>Ecdysozoa</taxon>
        <taxon>Arthropoda</taxon>
        <taxon>Hexapoda</taxon>
        <taxon>Insecta</taxon>
        <taxon>Pterygota</taxon>
        <taxon>Neoptera</taxon>
        <taxon>Endopterygota</taxon>
        <taxon>Lepidoptera</taxon>
        <taxon>Glossata</taxon>
        <taxon>Ditrysia</taxon>
        <taxon>Bombycoidea</taxon>
        <taxon>Sphingidae</taxon>
        <taxon>Sphinginae</taxon>
        <taxon>Sphingini</taxon>
        <taxon>Manduca</taxon>
    </lineage>
</organism>
<keyword evidence="13" id="KW-0472">Membrane</keyword>
<evidence type="ECO:0000256" key="2">
    <source>
        <dbReference type="ARBA" id="ARBA00003690"/>
    </source>
</evidence>
<dbReference type="GO" id="GO:0020037">
    <property type="term" value="F:heme binding"/>
    <property type="evidence" value="ECO:0007669"/>
    <property type="project" value="InterPro"/>
</dbReference>
<evidence type="ECO:0000256" key="1">
    <source>
        <dbReference type="ARBA" id="ARBA00001971"/>
    </source>
</evidence>
<dbReference type="InterPro" id="IPR001128">
    <property type="entry name" value="Cyt_P450"/>
</dbReference>
<accession>A0A921Z2G5</accession>
<dbReference type="GO" id="GO:0004497">
    <property type="term" value="F:monooxygenase activity"/>
    <property type="evidence" value="ECO:0007669"/>
    <property type="project" value="UniProtKB-KW"/>
</dbReference>
<keyword evidence="6 14" id="KW-0349">Heme</keyword>
<evidence type="ECO:0000256" key="9">
    <source>
        <dbReference type="ARBA" id="ARBA00022848"/>
    </source>
</evidence>
<comment type="function">
    <text evidence="2">May be involved in the metabolism of insect hormones and in the breakdown of synthetic insecticides.</text>
</comment>
<name>A0A921Z2G5_MANSE</name>
<dbReference type="PRINTS" id="PR00463">
    <property type="entry name" value="EP450I"/>
</dbReference>
<evidence type="ECO:0000256" key="13">
    <source>
        <dbReference type="ARBA" id="ARBA00023136"/>
    </source>
</evidence>
<dbReference type="EMBL" id="JH668378">
    <property type="protein sequence ID" value="KAG6449768.1"/>
    <property type="molecule type" value="Genomic_DNA"/>
</dbReference>
<evidence type="ECO:0000256" key="5">
    <source>
        <dbReference type="ARBA" id="ARBA00010617"/>
    </source>
</evidence>
<feature type="binding site" description="axial binding residue" evidence="14">
    <location>
        <position position="447"/>
    </location>
    <ligand>
        <name>heme</name>
        <dbReference type="ChEBI" id="CHEBI:30413"/>
    </ligand>
    <ligandPart>
        <name>Fe</name>
        <dbReference type="ChEBI" id="CHEBI:18248"/>
    </ligandPart>
</feature>
<dbReference type="InterPro" id="IPR050196">
    <property type="entry name" value="Cytochrome_P450_Monoox"/>
</dbReference>
<evidence type="ECO:0000256" key="4">
    <source>
        <dbReference type="ARBA" id="ARBA00004406"/>
    </source>
</evidence>
<evidence type="ECO:0000256" key="8">
    <source>
        <dbReference type="ARBA" id="ARBA00022824"/>
    </source>
</evidence>
<evidence type="ECO:0000256" key="6">
    <source>
        <dbReference type="ARBA" id="ARBA00022617"/>
    </source>
</evidence>
<keyword evidence="8" id="KW-0256">Endoplasmic reticulum</keyword>
<keyword evidence="11 14" id="KW-0408">Iron</keyword>
<dbReference type="Proteomes" id="UP000791440">
    <property type="component" value="Unassembled WGS sequence"/>
</dbReference>
<evidence type="ECO:0000256" key="12">
    <source>
        <dbReference type="ARBA" id="ARBA00023033"/>
    </source>
</evidence>
<evidence type="ECO:0000313" key="15">
    <source>
        <dbReference type="EMBL" id="KAG6449768.1"/>
    </source>
</evidence>
<evidence type="ECO:0000256" key="10">
    <source>
        <dbReference type="ARBA" id="ARBA00023002"/>
    </source>
</evidence>